<keyword evidence="3" id="KW-0418">Kinase</keyword>
<sequence length="190" mass="21671">LLFLEDSEIDIYVANEDQVIELEDNSIPESWAKISNKIIEDIKKSTSPTPVKIMVLGLSSGKTTIIKYLANKLLAEGLKGGYLDSDLGQQQMYIPTTINIGMIDSHILSTQDFISKDTKFIGSTFPKADLKYILPHYSKELIEEFCKKNKEIRFILIDTDGWIKTETGILYKKYFTSMIQPDYAIIFKNK</sequence>
<gene>
    <name evidence="6" type="ORF">S03H2_66528</name>
</gene>
<dbReference type="AlphaFoldDB" id="X1JT80"/>
<evidence type="ECO:0000313" key="6">
    <source>
        <dbReference type="EMBL" id="GAH81459.1"/>
    </source>
</evidence>
<reference evidence="6" key="1">
    <citation type="journal article" date="2014" name="Front. Microbiol.">
        <title>High frequency of phylogenetically diverse reductive dehalogenase-homologous genes in deep subseafloor sedimentary metagenomes.</title>
        <authorList>
            <person name="Kawai M."/>
            <person name="Futagami T."/>
            <person name="Toyoda A."/>
            <person name="Takaki Y."/>
            <person name="Nishi S."/>
            <person name="Hori S."/>
            <person name="Arai W."/>
            <person name="Tsubouchi T."/>
            <person name="Morono Y."/>
            <person name="Uchiyama I."/>
            <person name="Ito T."/>
            <person name="Fujiyama A."/>
            <person name="Inagaki F."/>
            <person name="Takami H."/>
        </authorList>
    </citation>
    <scope>NUCLEOTIDE SEQUENCE</scope>
    <source>
        <strain evidence="6">Expedition CK06-06</strain>
    </source>
</reference>
<dbReference type="Pfam" id="PF16575">
    <property type="entry name" value="CLP1_P"/>
    <property type="match status" value="1"/>
</dbReference>
<dbReference type="EMBL" id="BARU01043450">
    <property type="protein sequence ID" value="GAH81459.1"/>
    <property type="molecule type" value="Genomic_DNA"/>
</dbReference>
<dbReference type="GO" id="GO:0051731">
    <property type="term" value="F:polynucleotide 5'-hydroxyl-kinase activity"/>
    <property type="evidence" value="ECO:0007669"/>
    <property type="project" value="InterPro"/>
</dbReference>
<dbReference type="InterPro" id="IPR032319">
    <property type="entry name" value="CLP1_P"/>
</dbReference>
<organism evidence="6">
    <name type="scientific">marine sediment metagenome</name>
    <dbReference type="NCBI Taxonomy" id="412755"/>
    <lineage>
        <taxon>unclassified sequences</taxon>
        <taxon>metagenomes</taxon>
        <taxon>ecological metagenomes</taxon>
    </lineage>
</organism>
<keyword evidence="2" id="KW-0547">Nucleotide-binding</keyword>
<dbReference type="GO" id="GO:0006396">
    <property type="term" value="P:RNA processing"/>
    <property type="evidence" value="ECO:0007669"/>
    <property type="project" value="InterPro"/>
</dbReference>
<evidence type="ECO:0000256" key="4">
    <source>
        <dbReference type="ARBA" id="ARBA00022840"/>
    </source>
</evidence>
<feature type="non-terminal residue" evidence="6">
    <location>
        <position position="190"/>
    </location>
</feature>
<evidence type="ECO:0000259" key="5">
    <source>
        <dbReference type="Pfam" id="PF16575"/>
    </source>
</evidence>
<evidence type="ECO:0000256" key="3">
    <source>
        <dbReference type="ARBA" id="ARBA00022777"/>
    </source>
</evidence>
<dbReference type="GO" id="GO:0005524">
    <property type="term" value="F:ATP binding"/>
    <property type="evidence" value="ECO:0007669"/>
    <property type="project" value="UniProtKB-KW"/>
</dbReference>
<dbReference type="InterPro" id="IPR027417">
    <property type="entry name" value="P-loop_NTPase"/>
</dbReference>
<dbReference type="PANTHER" id="PTHR12755:SF3">
    <property type="entry name" value="POLYNUCLEOTIDE 5'-HYDROXYL-KINASE NOL9"/>
    <property type="match status" value="1"/>
</dbReference>
<keyword evidence="4" id="KW-0067">ATP-binding</keyword>
<accession>X1JT80</accession>
<dbReference type="PANTHER" id="PTHR12755">
    <property type="entry name" value="CLEAVAGE/POLYADENYLATION FACTOR IA SUBUNIT CLP1P"/>
    <property type="match status" value="1"/>
</dbReference>
<keyword evidence="1" id="KW-0808">Transferase</keyword>
<dbReference type="SUPFAM" id="SSF52540">
    <property type="entry name" value="P-loop containing nucleoside triphosphate hydrolases"/>
    <property type="match status" value="1"/>
</dbReference>
<dbReference type="Gene3D" id="3.40.50.300">
    <property type="entry name" value="P-loop containing nucleotide triphosphate hydrolases"/>
    <property type="match status" value="1"/>
</dbReference>
<name>X1JT80_9ZZZZ</name>
<feature type="non-terminal residue" evidence="6">
    <location>
        <position position="1"/>
    </location>
</feature>
<evidence type="ECO:0000256" key="1">
    <source>
        <dbReference type="ARBA" id="ARBA00022679"/>
    </source>
</evidence>
<feature type="domain" description="Clp1 P-loop" evidence="5">
    <location>
        <begin position="59"/>
        <end position="188"/>
    </location>
</feature>
<proteinExistence type="predicted"/>
<evidence type="ECO:0000256" key="2">
    <source>
        <dbReference type="ARBA" id="ARBA00022741"/>
    </source>
</evidence>
<dbReference type="InterPro" id="IPR045116">
    <property type="entry name" value="Clp1/Grc3"/>
</dbReference>
<comment type="caution">
    <text evidence="6">The sequence shown here is derived from an EMBL/GenBank/DDBJ whole genome shotgun (WGS) entry which is preliminary data.</text>
</comment>
<protein>
    <recommendedName>
        <fullName evidence="5">Clp1 P-loop domain-containing protein</fullName>
    </recommendedName>
</protein>